<gene>
    <name evidence="2" type="ORF">A3E29_02035</name>
</gene>
<keyword evidence="1" id="KW-1133">Transmembrane helix</keyword>
<reference evidence="2 3" key="1">
    <citation type="journal article" date="2016" name="Nat. Commun.">
        <title>Thousands of microbial genomes shed light on interconnected biogeochemical processes in an aquifer system.</title>
        <authorList>
            <person name="Anantharaman K."/>
            <person name="Brown C.T."/>
            <person name="Hug L.A."/>
            <person name="Sharon I."/>
            <person name="Castelle C.J."/>
            <person name="Probst A.J."/>
            <person name="Thomas B.C."/>
            <person name="Singh A."/>
            <person name="Wilkins M.J."/>
            <person name="Karaoz U."/>
            <person name="Brodie E.L."/>
            <person name="Williams K.H."/>
            <person name="Hubbard S.S."/>
            <person name="Banfield J.F."/>
        </authorList>
    </citation>
    <scope>NUCLEOTIDE SEQUENCE [LARGE SCALE GENOMIC DNA]</scope>
</reference>
<evidence type="ECO:0000313" key="3">
    <source>
        <dbReference type="Proteomes" id="UP000177682"/>
    </source>
</evidence>
<feature type="transmembrane region" description="Helical" evidence="1">
    <location>
        <begin position="36"/>
        <end position="55"/>
    </location>
</feature>
<organism evidence="2 3">
    <name type="scientific">Candidatus Doudnabacteria bacterium RIFCSPHIGHO2_12_FULL_48_16</name>
    <dbReference type="NCBI Taxonomy" id="1817838"/>
    <lineage>
        <taxon>Bacteria</taxon>
        <taxon>Candidatus Doudnaibacteriota</taxon>
    </lineage>
</organism>
<evidence type="ECO:0000256" key="1">
    <source>
        <dbReference type="SAM" id="Phobius"/>
    </source>
</evidence>
<evidence type="ECO:0000313" key="2">
    <source>
        <dbReference type="EMBL" id="OGE90555.1"/>
    </source>
</evidence>
<keyword evidence="1" id="KW-0812">Transmembrane</keyword>
<comment type="caution">
    <text evidence="2">The sequence shown here is derived from an EMBL/GenBank/DDBJ whole genome shotgun (WGS) entry which is preliminary data.</text>
</comment>
<sequence>MRAKTHTEARPIEDTSTNKSVEELLAEAVPPTKHRIPWILITFILIAAGIALGIFKGVLS</sequence>
<dbReference type="Proteomes" id="UP000177682">
    <property type="component" value="Unassembled WGS sequence"/>
</dbReference>
<proteinExistence type="predicted"/>
<accession>A0A1F5PKS8</accession>
<keyword evidence="1" id="KW-0472">Membrane</keyword>
<dbReference type="AlphaFoldDB" id="A0A1F5PKS8"/>
<dbReference type="EMBL" id="MFEY01000005">
    <property type="protein sequence ID" value="OGE90555.1"/>
    <property type="molecule type" value="Genomic_DNA"/>
</dbReference>
<protein>
    <submittedName>
        <fullName evidence="2">Uncharacterized protein</fullName>
    </submittedName>
</protein>
<name>A0A1F5PKS8_9BACT</name>